<dbReference type="EMBL" id="RWGY01000004">
    <property type="protein sequence ID" value="TVU44311.1"/>
    <property type="molecule type" value="Genomic_DNA"/>
</dbReference>
<name>A0A5J9W8K5_9POAL</name>
<protein>
    <recommendedName>
        <fullName evidence="4">Methyltransferase small domain-containing protein</fullName>
    </recommendedName>
</protein>
<comment type="caution">
    <text evidence="2">The sequence shown here is derived from an EMBL/GenBank/DDBJ whole genome shotgun (WGS) entry which is preliminary data.</text>
</comment>
<gene>
    <name evidence="2" type="ORF">EJB05_03747</name>
</gene>
<feature type="non-terminal residue" evidence="2">
    <location>
        <position position="1"/>
    </location>
</feature>
<dbReference type="OrthoDB" id="413520at2759"/>
<dbReference type="InterPro" id="IPR029063">
    <property type="entry name" value="SAM-dependent_MTases_sf"/>
</dbReference>
<proteinExistence type="predicted"/>
<dbReference type="CDD" id="cd02440">
    <property type="entry name" value="AdoMet_MTases"/>
    <property type="match status" value="1"/>
</dbReference>
<dbReference type="Gramene" id="TVU44311">
    <property type="protein sequence ID" value="TVU44311"/>
    <property type="gene ID" value="EJB05_03747"/>
</dbReference>
<evidence type="ECO:0000313" key="3">
    <source>
        <dbReference type="Proteomes" id="UP000324897"/>
    </source>
</evidence>
<sequence length="307" mass="34379">MVCARYTSRRRWASPRSDEREHNPAEQRVLKLRKNTSPPPAETAASFFHGGDGGDRADGILVDTEGESQAGHSEGRLYDFHGTVLKLKEFSSHAINSSVLLHGSFAFDKWVIQNRSIFNGRRVLELKRSYDNLNRINLACALLIESSCIIPSGTGALAIFLRKALGVDVTTSDFDDKEIEYGIAYNCRINSLSVLPHIQHTWGDPFPVSRPDWDIIIASNIEPYAEQSANLVKTLSFLLRDYKPKGEGVGCTTITNKSGTQVPVRFPMSLISWRRRIDPSVLFLGCENEGLEVQHLGYLVYLIQKKN</sequence>
<accession>A0A5J9W8K5</accession>
<dbReference type="AlphaFoldDB" id="A0A5J9W8K5"/>
<dbReference type="Gene3D" id="3.40.50.150">
    <property type="entry name" value="Vaccinia Virus protein VP39"/>
    <property type="match status" value="1"/>
</dbReference>
<evidence type="ECO:0000313" key="2">
    <source>
        <dbReference type="EMBL" id="TVU44311.1"/>
    </source>
</evidence>
<feature type="compositionally biased region" description="Basic and acidic residues" evidence="1">
    <location>
        <begin position="16"/>
        <end position="29"/>
    </location>
</feature>
<keyword evidence="3" id="KW-1185">Reference proteome</keyword>
<evidence type="ECO:0000256" key="1">
    <source>
        <dbReference type="SAM" id="MobiDB-lite"/>
    </source>
</evidence>
<feature type="region of interest" description="Disordered" evidence="1">
    <location>
        <begin position="6"/>
        <end position="54"/>
    </location>
</feature>
<reference evidence="2 3" key="1">
    <citation type="journal article" date="2019" name="Sci. Rep.">
        <title>A high-quality genome of Eragrostis curvula grass provides insights into Poaceae evolution and supports new strategies to enhance forage quality.</title>
        <authorList>
            <person name="Carballo J."/>
            <person name="Santos B.A.C.M."/>
            <person name="Zappacosta D."/>
            <person name="Garbus I."/>
            <person name="Selva J.P."/>
            <person name="Gallo C.A."/>
            <person name="Diaz A."/>
            <person name="Albertini E."/>
            <person name="Caccamo M."/>
            <person name="Echenique V."/>
        </authorList>
    </citation>
    <scope>NUCLEOTIDE SEQUENCE [LARGE SCALE GENOMIC DNA]</scope>
    <source>
        <strain evidence="3">cv. Victoria</strain>
        <tissue evidence="2">Leaf</tissue>
    </source>
</reference>
<dbReference type="Proteomes" id="UP000324897">
    <property type="component" value="Chromosome 5"/>
</dbReference>
<evidence type="ECO:0008006" key="4">
    <source>
        <dbReference type="Google" id="ProtNLM"/>
    </source>
</evidence>
<dbReference type="SUPFAM" id="SSF53335">
    <property type="entry name" value="S-adenosyl-L-methionine-dependent methyltransferases"/>
    <property type="match status" value="1"/>
</dbReference>
<organism evidence="2 3">
    <name type="scientific">Eragrostis curvula</name>
    <name type="common">weeping love grass</name>
    <dbReference type="NCBI Taxonomy" id="38414"/>
    <lineage>
        <taxon>Eukaryota</taxon>
        <taxon>Viridiplantae</taxon>
        <taxon>Streptophyta</taxon>
        <taxon>Embryophyta</taxon>
        <taxon>Tracheophyta</taxon>
        <taxon>Spermatophyta</taxon>
        <taxon>Magnoliopsida</taxon>
        <taxon>Liliopsida</taxon>
        <taxon>Poales</taxon>
        <taxon>Poaceae</taxon>
        <taxon>PACMAD clade</taxon>
        <taxon>Chloridoideae</taxon>
        <taxon>Eragrostideae</taxon>
        <taxon>Eragrostidinae</taxon>
        <taxon>Eragrostis</taxon>
    </lineage>
</organism>